<feature type="transmembrane region" description="Helical" evidence="5">
    <location>
        <begin position="344"/>
        <end position="366"/>
    </location>
</feature>
<evidence type="ECO:0000256" key="2">
    <source>
        <dbReference type="ARBA" id="ARBA00022692"/>
    </source>
</evidence>
<feature type="transmembrane region" description="Helical" evidence="5">
    <location>
        <begin position="283"/>
        <end position="308"/>
    </location>
</feature>
<dbReference type="PANTHER" id="PTHR23508:SF10">
    <property type="entry name" value="CARBOXYLIC ACID TRANSPORTER PROTEIN HOMOLOG"/>
    <property type="match status" value="1"/>
</dbReference>
<dbReference type="PROSITE" id="PS00217">
    <property type="entry name" value="SUGAR_TRANSPORT_2"/>
    <property type="match status" value="1"/>
</dbReference>
<evidence type="ECO:0000313" key="8">
    <source>
        <dbReference type="Proteomes" id="UP001495910"/>
    </source>
</evidence>
<comment type="caution">
    <text evidence="7">The sequence shown here is derived from an EMBL/GenBank/DDBJ whole genome shotgun (WGS) entry which is preliminary data.</text>
</comment>
<evidence type="ECO:0000259" key="6">
    <source>
        <dbReference type="PROSITE" id="PS50850"/>
    </source>
</evidence>
<dbReference type="Proteomes" id="UP001495910">
    <property type="component" value="Unassembled WGS sequence"/>
</dbReference>
<dbReference type="RefSeq" id="WP_342829592.1">
    <property type="nucleotide sequence ID" value="NZ_JBANDC010000007.1"/>
</dbReference>
<dbReference type="InterPro" id="IPR011701">
    <property type="entry name" value="MFS"/>
</dbReference>
<keyword evidence="4 5" id="KW-0472">Membrane</keyword>
<dbReference type="EMBL" id="JBANDC010000007">
    <property type="protein sequence ID" value="MEM4988107.1"/>
    <property type="molecule type" value="Genomic_DNA"/>
</dbReference>
<comment type="subcellular location">
    <subcellularLocation>
        <location evidence="1">Membrane</location>
        <topology evidence="1">Multi-pass membrane protein</topology>
    </subcellularLocation>
</comment>
<sequence length="438" mass="46556">MVKAIALQEPGAKPRRTPLSREQVGGFWAVYAGWVMDGVDSVIYALVLIPALTELLPASGIAATPGNLGMYGSILFALFLIGWGLSFIWGPLADRFGRVKTLAASILIYSVFTGAAAFADNVWALAAFRLIAGIGVGGEWALAGTYVAESWPEDRRKMGAGYLQTGYYVGFFIAAWLNYTVGAAYGWRAMFLCGLAPALLAIFTVLRVKEPGQWRKGSHNSTAMASARSSLRELFAPAYLRRTLTSATLVGVAIIGLWAGSVYEASAVVTLAKRAGIDGVGAVHLASVGAAILSFATILGCLAAPWLAERLGRRIALGIYFGGMALSIVFAFGWVFYLPDGLNLFMASLLFLGFFGGNFAIFSLWLPEQYPTRIRATAFAFNASVGRFLGAGVNFLLAAAIQWHGSLGLPIAWTAAAFAAGLLILPFAVETRHQALPG</sequence>
<reference evidence="7 8" key="1">
    <citation type="submission" date="2024-02" db="EMBL/GenBank/DDBJ databases">
        <title>Draft genome sequence of Collimonas sp. strain H4R21, an effective mineral-weathering bacterial strain isolated from the beech rhizosphere.</title>
        <authorList>
            <person name="Morin E."/>
            <person name="Uroz S."/>
            <person name="Leveau J.H.J."/>
            <person name="Kumar R."/>
            <person name="Rey M.W."/>
            <person name="Pham J."/>
        </authorList>
    </citation>
    <scope>NUCLEOTIDE SEQUENCE [LARGE SCALE GENOMIC DNA]</scope>
    <source>
        <strain evidence="7 8">H4R21</strain>
    </source>
</reference>
<feature type="domain" description="Major facilitator superfamily (MFS) profile" evidence="6">
    <location>
        <begin position="26"/>
        <end position="432"/>
    </location>
</feature>
<dbReference type="InterPro" id="IPR005829">
    <property type="entry name" value="Sugar_transporter_CS"/>
</dbReference>
<keyword evidence="8" id="KW-1185">Reference proteome</keyword>
<dbReference type="PANTHER" id="PTHR23508">
    <property type="entry name" value="CARBOXYLIC ACID TRANSPORTER PROTEIN HOMOLOG"/>
    <property type="match status" value="1"/>
</dbReference>
<name>A0ABU9PVR2_9BURK</name>
<dbReference type="PROSITE" id="PS50850">
    <property type="entry name" value="MFS"/>
    <property type="match status" value="1"/>
</dbReference>
<protein>
    <submittedName>
        <fullName evidence="7">MFS transporter</fullName>
    </submittedName>
</protein>
<feature type="transmembrane region" description="Helical" evidence="5">
    <location>
        <begin position="244"/>
        <end position="263"/>
    </location>
</feature>
<feature type="transmembrane region" description="Helical" evidence="5">
    <location>
        <begin position="69"/>
        <end position="89"/>
    </location>
</feature>
<dbReference type="Pfam" id="PF07690">
    <property type="entry name" value="MFS_1"/>
    <property type="match status" value="1"/>
</dbReference>
<evidence type="ECO:0000256" key="1">
    <source>
        <dbReference type="ARBA" id="ARBA00004141"/>
    </source>
</evidence>
<evidence type="ECO:0000256" key="4">
    <source>
        <dbReference type="ARBA" id="ARBA00023136"/>
    </source>
</evidence>
<feature type="transmembrane region" description="Helical" evidence="5">
    <location>
        <begin position="101"/>
        <end position="119"/>
    </location>
</feature>
<feature type="transmembrane region" description="Helical" evidence="5">
    <location>
        <begin position="160"/>
        <end position="179"/>
    </location>
</feature>
<evidence type="ECO:0000256" key="3">
    <source>
        <dbReference type="ARBA" id="ARBA00022989"/>
    </source>
</evidence>
<evidence type="ECO:0000313" key="7">
    <source>
        <dbReference type="EMBL" id="MEM4988107.1"/>
    </source>
</evidence>
<keyword evidence="3 5" id="KW-1133">Transmembrane helix</keyword>
<feature type="transmembrane region" description="Helical" evidence="5">
    <location>
        <begin position="185"/>
        <end position="206"/>
    </location>
</feature>
<dbReference type="InterPro" id="IPR020846">
    <property type="entry name" value="MFS_dom"/>
</dbReference>
<organism evidence="7 8">
    <name type="scientific">Collimonas rhizosphaerae</name>
    <dbReference type="NCBI Taxonomy" id="3126357"/>
    <lineage>
        <taxon>Bacteria</taxon>
        <taxon>Pseudomonadati</taxon>
        <taxon>Pseudomonadota</taxon>
        <taxon>Betaproteobacteria</taxon>
        <taxon>Burkholderiales</taxon>
        <taxon>Oxalobacteraceae</taxon>
        <taxon>Collimonas</taxon>
    </lineage>
</organism>
<dbReference type="SUPFAM" id="SSF103473">
    <property type="entry name" value="MFS general substrate transporter"/>
    <property type="match status" value="1"/>
</dbReference>
<feature type="transmembrane region" description="Helical" evidence="5">
    <location>
        <begin position="407"/>
        <end position="429"/>
    </location>
</feature>
<dbReference type="Gene3D" id="1.20.1250.20">
    <property type="entry name" value="MFS general substrate transporter like domains"/>
    <property type="match status" value="2"/>
</dbReference>
<dbReference type="InterPro" id="IPR036259">
    <property type="entry name" value="MFS_trans_sf"/>
</dbReference>
<proteinExistence type="predicted"/>
<feature type="transmembrane region" description="Helical" evidence="5">
    <location>
        <begin position="315"/>
        <end position="338"/>
    </location>
</feature>
<feature type="transmembrane region" description="Helical" evidence="5">
    <location>
        <begin position="378"/>
        <end position="401"/>
    </location>
</feature>
<keyword evidence="2 5" id="KW-0812">Transmembrane</keyword>
<evidence type="ECO:0000256" key="5">
    <source>
        <dbReference type="SAM" id="Phobius"/>
    </source>
</evidence>
<feature type="transmembrane region" description="Helical" evidence="5">
    <location>
        <begin position="125"/>
        <end position="148"/>
    </location>
</feature>
<gene>
    <name evidence="7" type="ORF">V8G57_11990</name>
</gene>
<accession>A0ABU9PVR2</accession>